<evidence type="ECO:0008006" key="10">
    <source>
        <dbReference type="Google" id="ProtNLM"/>
    </source>
</evidence>
<evidence type="ECO:0000256" key="6">
    <source>
        <dbReference type="ARBA" id="ARBA00023601"/>
    </source>
</evidence>
<feature type="domain" description="Radical SAM core" evidence="7">
    <location>
        <begin position="104"/>
        <end position="262"/>
    </location>
</feature>
<gene>
    <name evidence="9" type="ORF">METZ01_LOCUS72384</name>
</gene>
<dbReference type="CDD" id="cd21109">
    <property type="entry name" value="SPASM"/>
    <property type="match status" value="1"/>
</dbReference>
<dbReference type="SFLD" id="SFLDS00029">
    <property type="entry name" value="Radical_SAM"/>
    <property type="match status" value="1"/>
</dbReference>
<sequence>MYANADGKVLPCCIGDYNTPLGNTRDTPIKEIWNSPEYKKLRLQMLNGEQPTVCNQCWKHERVGNESSRIHMNTKFAKFMSFIDETNADGSLDEMKLRYMDVRWSNICNFKCRTCSATYSSSWAQEDGNKDIFIFAGGENNDSLYEQFKPYYKDIKVFYFAGGEPLLTDKHYDILEYLIDNNRTDVTLQYNSNLSNLFYKKECITKLWNKFKTVQIDASLDSWGERAEYIREGTIWSDIENNLNLIKTESPHVKVNFSTVVSVFNIMTVTDHLAYMVSKGFDTSSVVLYNIVNPRHYTINIMPIALKQIAYQKIAQYLQTATSDGLMTQLRGVLRYIDNSEYDSEAHSKFKFHTKHYDKIRNRDFNKTFPELNGVF</sequence>
<dbReference type="PANTHER" id="PTHR43273">
    <property type="entry name" value="ANAEROBIC SULFATASE-MATURATING ENZYME HOMOLOG ASLB-RELATED"/>
    <property type="match status" value="1"/>
</dbReference>
<keyword evidence="4" id="KW-0408">Iron</keyword>
<dbReference type="GO" id="GO:0016491">
    <property type="term" value="F:oxidoreductase activity"/>
    <property type="evidence" value="ECO:0007669"/>
    <property type="project" value="InterPro"/>
</dbReference>
<protein>
    <recommendedName>
        <fullName evidence="10">4Fe4S-binding SPASM domain-containing protein</fullName>
    </recommendedName>
</protein>
<dbReference type="PANTHER" id="PTHR43273:SF3">
    <property type="entry name" value="ANAEROBIC SULFATASE-MATURATING ENZYME HOMOLOG ASLB-RELATED"/>
    <property type="match status" value="1"/>
</dbReference>
<name>A0A381TU47_9ZZZZ</name>
<dbReference type="SUPFAM" id="SSF102114">
    <property type="entry name" value="Radical SAM enzymes"/>
    <property type="match status" value="2"/>
</dbReference>
<dbReference type="InterPro" id="IPR013785">
    <property type="entry name" value="Aldolase_TIM"/>
</dbReference>
<dbReference type="Pfam" id="PF13186">
    <property type="entry name" value="SPASM"/>
    <property type="match status" value="1"/>
</dbReference>
<dbReference type="CDD" id="cd01335">
    <property type="entry name" value="Radical_SAM"/>
    <property type="match status" value="1"/>
</dbReference>
<dbReference type="InterPro" id="IPR007197">
    <property type="entry name" value="rSAM"/>
</dbReference>
<dbReference type="GO" id="GO:0046872">
    <property type="term" value="F:metal ion binding"/>
    <property type="evidence" value="ECO:0007669"/>
    <property type="project" value="UniProtKB-KW"/>
</dbReference>
<reference evidence="9" key="1">
    <citation type="submission" date="2018-05" db="EMBL/GenBank/DDBJ databases">
        <authorList>
            <person name="Lanie J.A."/>
            <person name="Ng W.-L."/>
            <person name="Kazmierczak K.M."/>
            <person name="Andrzejewski T.M."/>
            <person name="Davidsen T.M."/>
            <person name="Wayne K.J."/>
            <person name="Tettelin H."/>
            <person name="Glass J.I."/>
            <person name="Rusch D."/>
            <person name="Podicherti R."/>
            <person name="Tsui H.-C.T."/>
            <person name="Winkler M.E."/>
        </authorList>
    </citation>
    <scope>NUCLEOTIDE SEQUENCE</scope>
</reference>
<evidence type="ECO:0000256" key="2">
    <source>
        <dbReference type="ARBA" id="ARBA00022691"/>
    </source>
</evidence>
<dbReference type="InterPro" id="IPR023867">
    <property type="entry name" value="Sulphatase_maturase_rSAM"/>
</dbReference>
<dbReference type="InterPro" id="IPR023885">
    <property type="entry name" value="4Fe4S-binding_SPASM_dom"/>
</dbReference>
<evidence type="ECO:0000256" key="5">
    <source>
        <dbReference type="ARBA" id="ARBA00023014"/>
    </source>
</evidence>
<evidence type="ECO:0000256" key="4">
    <source>
        <dbReference type="ARBA" id="ARBA00023004"/>
    </source>
</evidence>
<keyword evidence="3" id="KW-0479">Metal-binding</keyword>
<dbReference type="InterPro" id="IPR058240">
    <property type="entry name" value="rSAM_sf"/>
</dbReference>
<dbReference type="NCBIfam" id="NF033640">
    <property type="entry name" value="N_Twi_rSAM"/>
    <property type="match status" value="1"/>
</dbReference>
<evidence type="ECO:0000256" key="1">
    <source>
        <dbReference type="ARBA" id="ARBA00001966"/>
    </source>
</evidence>
<feature type="domain" description="4Fe4S-binding SPASM" evidence="8">
    <location>
        <begin position="4"/>
        <end position="58"/>
    </location>
</feature>
<evidence type="ECO:0000256" key="3">
    <source>
        <dbReference type="ARBA" id="ARBA00022723"/>
    </source>
</evidence>
<dbReference type="EMBL" id="UINC01005166">
    <property type="protein sequence ID" value="SVA19530.1"/>
    <property type="molecule type" value="Genomic_DNA"/>
</dbReference>
<organism evidence="9">
    <name type="scientific">marine metagenome</name>
    <dbReference type="NCBI Taxonomy" id="408172"/>
    <lineage>
        <taxon>unclassified sequences</taxon>
        <taxon>metagenomes</taxon>
        <taxon>ecological metagenomes</taxon>
    </lineage>
</organism>
<dbReference type="Pfam" id="PF04055">
    <property type="entry name" value="Radical_SAM"/>
    <property type="match status" value="1"/>
</dbReference>
<evidence type="ECO:0000313" key="9">
    <source>
        <dbReference type="EMBL" id="SVA19530.1"/>
    </source>
</evidence>
<accession>A0A381TU47</accession>
<proteinExistence type="inferred from homology"/>
<keyword evidence="5" id="KW-0411">Iron-sulfur</keyword>
<comment type="cofactor">
    <cofactor evidence="1">
        <name>[4Fe-4S] cluster</name>
        <dbReference type="ChEBI" id="CHEBI:49883"/>
    </cofactor>
</comment>
<keyword evidence="2" id="KW-0949">S-adenosyl-L-methionine</keyword>
<evidence type="ECO:0000259" key="8">
    <source>
        <dbReference type="Pfam" id="PF13186"/>
    </source>
</evidence>
<comment type="similarity">
    <text evidence="6">Belongs to the radical SAM superfamily. Anaerobic sulfatase-maturating enzyme family.</text>
</comment>
<dbReference type="AlphaFoldDB" id="A0A381TU47"/>
<dbReference type="GO" id="GO:0051536">
    <property type="term" value="F:iron-sulfur cluster binding"/>
    <property type="evidence" value="ECO:0007669"/>
    <property type="project" value="UniProtKB-KW"/>
</dbReference>
<dbReference type="Gene3D" id="3.20.20.70">
    <property type="entry name" value="Aldolase class I"/>
    <property type="match status" value="2"/>
</dbReference>
<evidence type="ECO:0000259" key="7">
    <source>
        <dbReference type="Pfam" id="PF04055"/>
    </source>
</evidence>